<feature type="coiled-coil region" evidence="1">
    <location>
        <begin position="355"/>
        <end position="403"/>
    </location>
</feature>
<keyword evidence="4" id="KW-1185">Reference proteome</keyword>
<feature type="compositionally biased region" description="Low complexity" evidence="2">
    <location>
        <begin position="143"/>
        <end position="157"/>
    </location>
</feature>
<accession>A0AAD1U896</accession>
<comment type="caution">
    <text evidence="3">The sequence shown here is derived from an EMBL/GenBank/DDBJ whole genome shotgun (WGS) entry which is preliminary data.</text>
</comment>
<feature type="compositionally biased region" description="Basic and acidic residues" evidence="2">
    <location>
        <begin position="29"/>
        <end position="53"/>
    </location>
</feature>
<dbReference type="AlphaFoldDB" id="A0AAD1U896"/>
<sequence length="483" mass="55229">MSLRRSARSRPSTGTTRGVRLGVKYAWDQPEKKPIEYESEKSTSKKLSDTWDKRRSRYIQGYTKINERNTTTWRETDPDPSETLESTNYHLKTRTHIPSPEKPSSIKSPNTFQKPSNLPSKKLRFYKPGLNAPSLHPPPNPTSPLSQAQSSPLRPSAPSQPPLSPSNPYSTPRYTPHAQPKPLSPQKSHTSHPPQPEVQPVPSAALEAKLQELLEENESLQQALEEEQERAKAGQDQILCLRGELDKVKIEKEKEARTLEGKEREKYKQEIANLKYQMRSLQDREEAYMSEKAHLKLAIENYEMTNKRLREQELRSQKEINALHERVSDREVNIGEHKRLKQQLDSLKQTFEFDLKTEKDKSEALLRENQILRDQLSKNLTLIQQLMLQMETLKATVQRQDQNMVVASNDEYFKHQLSASPNLSPPSNPGPQQIIPSPKGIQGSLSTPALNDLNDRAGIKPKKHCTINCIFSPYGCEQCEGKR</sequence>
<dbReference type="Proteomes" id="UP001295684">
    <property type="component" value="Unassembled WGS sequence"/>
</dbReference>
<feature type="coiled-coil region" evidence="1">
    <location>
        <begin position="203"/>
        <end position="326"/>
    </location>
</feature>
<feature type="region of interest" description="Disordered" evidence="2">
    <location>
        <begin position="1"/>
        <end position="200"/>
    </location>
</feature>
<feature type="compositionally biased region" description="Polar residues" evidence="2">
    <location>
        <begin position="110"/>
        <end position="119"/>
    </location>
</feature>
<protein>
    <submittedName>
        <fullName evidence="3">Uncharacterized protein</fullName>
    </submittedName>
</protein>
<evidence type="ECO:0000256" key="2">
    <source>
        <dbReference type="SAM" id="MobiDB-lite"/>
    </source>
</evidence>
<dbReference type="EMBL" id="CAMPGE010004355">
    <property type="protein sequence ID" value="CAI2363200.1"/>
    <property type="molecule type" value="Genomic_DNA"/>
</dbReference>
<proteinExistence type="predicted"/>
<reference evidence="3" key="1">
    <citation type="submission" date="2023-07" db="EMBL/GenBank/DDBJ databases">
        <authorList>
            <consortium name="AG Swart"/>
            <person name="Singh M."/>
            <person name="Singh A."/>
            <person name="Seah K."/>
            <person name="Emmerich C."/>
        </authorList>
    </citation>
    <scope>NUCLEOTIDE SEQUENCE</scope>
    <source>
        <strain evidence="3">DP1</strain>
    </source>
</reference>
<organism evidence="3 4">
    <name type="scientific">Euplotes crassus</name>
    <dbReference type="NCBI Taxonomy" id="5936"/>
    <lineage>
        <taxon>Eukaryota</taxon>
        <taxon>Sar</taxon>
        <taxon>Alveolata</taxon>
        <taxon>Ciliophora</taxon>
        <taxon>Intramacronucleata</taxon>
        <taxon>Spirotrichea</taxon>
        <taxon>Hypotrichia</taxon>
        <taxon>Euplotida</taxon>
        <taxon>Euplotidae</taxon>
        <taxon>Moneuplotes</taxon>
    </lineage>
</organism>
<evidence type="ECO:0000313" key="4">
    <source>
        <dbReference type="Proteomes" id="UP001295684"/>
    </source>
</evidence>
<gene>
    <name evidence="3" type="ORF">ECRASSUSDP1_LOCUS4530</name>
</gene>
<keyword evidence="1" id="KW-0175">Coiled coil</keyword>
<evidence type="ECO:0000256" key="1">
    <source>
        <dbReference type="SAM" id="Coils"/>
    </source>
</evidence>
<evidence type="ECO:0000313" key="3">
    <source>
        <dbReference type="EMBL" id="CAI2363200.1"/>
    </source>
</evidence>
<feature type="region of interest" description="Disordered" evidence="2">
    <location>
        <begin position="417"/>
        <end position="443"/>
    </location>
</feature>
<name>A0AAD1U896_EUPCR</name>